<evidence type="ECO:0000313" key="4">
    <source>
        <dbReference type="Proteomes" id="UP000001208"/>
    </source>
</evidence>
<dbReference type="eggNOG" id="COG1649">
    <property type="taxonomic scope" value="Bacteria"/>
</dbReference>
<dbReference type="Pfam" id="PF02638">
    <property type="entry name" value="GHL10"/>
    <property type="match status" value="1"/>
</dbReference>
<dbReference type="Gene3D" id="3.20.20.80">
    <property type="entry name" value="Glycosidases"/>
    <property type="match status" value="1"/>
</dbReference>
<dbReference type="InterPro" id="IPR003790">
    <property type="entry name" value="GHL10"/>
</dbReference>
<dbReference type="OrthoDB" id="9773203at2"/>
<keyword evidence="1" id="KW-0732">Signal</keyword>
<dbReference type="EMBL" id="CP001100">
    <property type="protein sequence ID" value="ACF15083.1"/>
    <property type="molecule type" value="Genomic_DNA"/>
</dbReference>
<dbReference type="InterPro" id="IPR052177">
    <property type="entry name" value="Divisome_Glycosyl_Hydrolase"/>
</dbReference>
<dbReference type="STRING" id="517418.Ctha_2634"/>
<evidence type="ECO:0000313" key="3">
    <source>
        <dbReference type="EMBL" id="ACF15083.1"/>
    </source>
</evidence>
<dbReference type="RefSeq" id="WP_012501165.1">
    <property type="nucleotide sequence ID" value="NC_011026.1"/>
</dbReference>
<evidence type="ECO:0000259" key="2">
    <source>
        <dbReference type="Pfam" id="PF02638"/>
    </source>
</evidence>
<keyword evidence="4" id="KW-1185">Reference proteome</keyword>
<dbReference type="PANTHER" id="PTHR43405:SF1">
    <property type="entry name" value="GLYCOSYL HYDROLASE DIGH"/>
    <property type="match status" value="1"/>
</dbReference>
<reference evidence="3 4" key="1">
    <citation type="submission" date="2008-06" db="EMBL/GenBank/DDBJ databases">
        <title>Complete sequence of Chloroherpeton thalassium ATCC 35110.</title>
        <authorList>
            <consortium name="US DOE Joint Genome Institute"/>
            <person name="Lucas S."/>
            <person name="Copeland A."/>
            <person name="Lapidus A."/>
            <person name="Glavina del Rio T."/>
            <person name="Dalin E."/>
            <person name="Tice H."/>
            <person name="Bruce D."/>
            <person name="Goodwin L."/>
            <person name="Pitluck S."/>
            <person name="Schmutz J."/>
            <person name="Larimer F."/>
            <person name="Land M."/>
            <person name="Hauser L."/>
            <person name="Kyrpides N."/>
            <person name="Mikhailova N."/>
            <person name="Liu Z."/>
            <person name="Li T."/>
            <person name="Zhao F."/>
            <person name="Overmann J."/>
            <person name="Bryant D.A."/>
            <person name="Richardson P."/>
        </authorList>
    </citation>
    <scope>NUCLEOTIDE SEQUENCE [LARGE SCALE GENOMIC DNA]</scope>
    <source>
        <strain evidence="4">ATCC 35110 / GB-78</strain>
    </source>
</reference>
<gene>
    <name evidence="3" type="ordered locus">Ctha_2634</name>
</gene>
<name>B3QYB7_CHLT3</name>
<organism evidence="3 4">
    <name type="scientific">Chloroherpeton thalassium (strain ATCC 35110 / GB-78)</name>
    <dbReference type="NCBI Taxonomy" id="517418"/>
    <lineage>
        <taxon>Bacteria</taxon>
        <taxon>Pseudomonadati</taxon>
        <taxon>Chlorobiota</taxon>
        <taxon>Chlorobiia</taxon>
        <taxon>Chlorobiales</taxon>
        <taxon>Chloroherpetonaceae</taxon>
        <taxon>Chloroherpeton</taxon>
    </lineage>
</organism>
<proteinExistence type="predicted"/>
<dbReference type="HOGENOM" id="CLU_019247_2_1_10"/>
<protein>
    <recommendedName>
        <fullName evidence="2">Glycosyl hydrolase-like 10 domain-containing protein</fullName>
    </recommendedName>
</protein>
<dbReference type="KEGG" id="cts:Ctha_2634"/>
<evidence type="ECO:0000256" key="1">
    <source>
        <dbReference type="ARBA" id="ARBA00022729"/>
    </source>
</evidence>
<feature type="domain" description="Glycosyl hydrolase-like 10" evidence="2">
    <location>
        <begin position="43"/>
        <end position="319"/>
    </location>
</feature>
<dbReference type="Proteomes" id="UP000001208">
    <property type="component" value="Chromosome"/>
</dbReference>
<dbReference type="SUPFAM" id="SSF51445">
    <property type="entry name" value="(Trans)glycosidases"/>
    <property type="match status" value="1"/>
</dbReference>
<dbReference type="AlphaFoldDB" id="B3QYB7"/>
<sequence length="489" mass="57050">MFIANKTSPLFILIFSALLILDHTTLFSQPLKNRLNGDDEREQLRGVWIATAYGIDWPKTYDPEKQKESLQEIFHDIKKKNLNAVFFQVRIRGDVLFYSPYEPFSNVLTGSLGVIPDYDPVAYAISLAKENGLEFHAWFNTMILNGKNSTPQSEGVAHIWQAHPEWIDKRARKNAWQKTAYLNPALPEVRAHLIRLITDFAERYDIDGIQLDDYLRYPTKDFPDDEEFEKYNPKKLSLDDWRRENINQFVGDLYDSLMQRKPYLKFGVTPIGVYTRVDDVPAMESYHDVYQDSREWVRRKKCDYLAPQIYFHTGKTTAADRRKNKTNPPFENLVRDWGGNMPFRHLYVGIGMYKPPIKEEWPHQVELAEKAGAEGVIFYPYHAIEDIPLLFKTQARVPQMKWKSLLDPAPPAKLSCEKSGDKAIIRWDVSDDIRWVNLYKLNFSIKRPFLHRLWGKEVQLQLQPGEVIFMTAVDRYGNESKPSMPILAP</sequence>
<dbReference type="InterPro" id="IPR017853">
    <property type="entry name" value="GH"/>
</dbReference>
<dbReference type="PANTHER" id="PTHR43405">
    <property type="entry name" value="GLYCOSYL HYDROLASE DIGH"/>
    <property type="match status" value="1"/>
</dbReference>
<accession>B3QYB7</accession>